<sequence length="74" mass="8662">MIIFREQRRISSLLVVSPNLNTTRKITQNTRVCVLVRGTSALKFPEELVENDDGFELPENEILTRRKIYHSDLF</sequence>
<gene>
    <name evidence="1" type="ORF">OFLC_LOCUS11591</name>
</gene>
<organism evidence="3">
    <name type="scientific">Onchocerca flexuosa</name>
    <dbReference type="NCBI Taxonomy" id="387005"/>
    <lineage>
        <taxon>Eukaryota</taxon>
        <taxon>Metazoa</taxon>
        <taxon>Ecdysozoa</taxon>
        <taxon>Nematoda</taxon>
        <taxon>Chromadorea</taxon>
        <taxon>Rhabditida</taxon>
        <taxon>Spirurina</taxon>
        <taxon>Spiruromorpha</taxon>
        <taxon>Filarioidea</taxon>
        <taxon>Onchocercidae</taxon>
        <taxon>Onchocerca</taxon>
    </lineage>
</organism>
<dbReference type="EMBL" id="UZAJ01016918">
    <property type="protein sequence ID" value="VDO77615.1"/>
    <property type="molecule type" value="Genomic_DNA"/>
</dbReference>
<reference evidence="1 2" key="2">
    <citation type="submission" date="2018-11" db="EMBL/GenBank/DDBJ databases">
        <authorList>
            <consortium name="Pathogen Informatics"/>
        </authorList>
    </citation>
    <scope>NUCLEOTIDE SEQUENCE [LARGE SCALE GENOMIC DNA]</scope>
</reference>
<evidence type="ECO:0000313" key="3">
    <source>
        <dbReference type="WBParaSite" id="OFLC_0001159201-mRNA-1"/>
    </source>
</evidence>
<name>A0A183HVT0_9BILA</name>
<dbReference type="WBParaSite" id="OFLC_0001159201-mRNA-1">
    <property type="protein sequence ID" value="OFLC_0001159201-mRNA-1"/>
    <property type="gene ID" value="OFLC_0001159201"/>
</dbReference>
<keyword evidence="2" id="KW-1185">Reference proteome</keyword>
<reference evidence="3" key="1">
    <citation type="submission" date="2016-06" db="UniProtKB">
        <authorList>
            <consortium name="WormBaseParasite"/>
        </authorList>
    </citation>
    <scope>IDENTIFICATION</scope>
</reference>
<accession>A0A183HVT0</accession>
<dbReference type="Proteomes" id="UP000267606">
    <property type="component" value="Unassembled WGS sequence"/>
</dbReference>
<dbReference type="STRING" id="387005.A0A183HVT0"/>
<protein>
    <submittedName>
        <fullName evidence="1 3">Uncharacterized protein</fullName>
    </submittedName>
</protein>
<evidence type="ECO:0000313" key="1">
    <source>
        <dbReference type="EMBL" id="VDO77615.1"/>
    </source>
</evidence>
<evidence type="ECO:0000313" key="2">
    <source>
        <dbReference type="Proteomes" id="UP000267606"/>
    </source>
</evidence>
<dbReference type="AlphaFoldDB" id="A0A183HVT0"/>
<proteinExistence type="predicted"/>